<accession>A0A2R8B6N3</accession>
<feature type="transmembrane region" description="Helical" evidence="1">
    <location>
        <begin position="129"/>
        <end position="149"/>
    </location>
</feature>
<keyword evidence="1" id="KW-0472">Membrane</keyword>
<evidence type="ECO:0008006" key="4">
    <source>
        <dbReference type="Google" id="ProtNLM"/>
    </source>
</evidence>
<protein>
    <recommendedName>
        <fullName evidence="4">Acid-resistance membrane protein</fullName>
    </recommendedName>
</protein>
<gene>
    <name evidence="2" type="ORF">DEA8626_01799</name>
</gene>
<feature type="transmembrane region" description="Helical" evidence="1">
    <location>
        <begin position="45"/>
        <end position="63"/>
    </location>
</feature>
<dbReference type="Pfam" id="PF03729">
    <property type="entry name" value="DUF308"/>
    <property type="match status" value="1"/>
</dbReference>
<reference evidence="2 3" key="1">
    <citation type="submission" date="2018-03" db="EMBL/GenBank/DDBJ databases">
        <authorList>
            <person name="Keele B.F."/>
        </authorList>
    </citation>
    <scope>NUCLEOTIDE SEQUENCE [LARGE SCALE GENOMIC DNA]</scope>
    <source>
        <strain evidence="2 3">CECT 8626</strain>
    </source>
</reference>
<dbReference type="InterPro" id="IPR052712">
    <property type="entry name" value="Acid_resist_chaperone_HdeD"/>
</dbReference>
<keyword evidence="3" id="KW-1185">Reference proteome</keyword>
<evidence type="ECO:0000313" key="3">
    <source>
        <dbReference type="Proteomes" id="UP000244924"/>
    </source>
</evidence>
<dbReference type="RefSeq" id="WP_181366394.1">
    <property type="nucleotide sequence ID" value="NZ_OMOQ01000001.1"/>
</dbReference>
<dbReference type="InterPro" id="IPR005325">
    <property type="entry name" value="DUF308_memb"/>
</dbReference>
<proteinExistence type="predicted"/>
<keyword evidence="1" id="KW-0812">Transmembrane</keyword>
<dbReference type="PANTHER" id="PTHR34989">
    <property type="entry name" value="PROTEIN HDED"/>
    <property type="match status" value="1"/>
</dbReference>
<dbReference type="Proteomes" id="UP000244924">
    <property type="component" value="Unassembled WGS sequence"/>
</dbReference>
<feature type="transmembrane region" description="Helical" evidence="1">
    <location>
        <begin position="155"/>
        <end position="175"/>
    </location>
</feature>
<name>A0A2R8B6N3_9RHOB</name>
<dbReference type="GO" id="GO:0005886">
    <property type="term" value="C:plasma membrane"/>
    <property type="evidence" value="ECO:0007669"/>
    <property type="project" value="TreeGrafter"/>
</dbReference>
<evidence type="ECO:0000256" key="1">
    <source>
        <dbReference type="SAM" id="Phobius"/>
    </source>
</evidence>
<organism evidence="2 3">
    <name type="scientific">Albidovulum aquaemixtae</name>
    <dbReference type="NCBI Taxonomy" id="1542388"/>
    <lineage>
        <taxon>Bacteria</taxon>
        <taxon>Pseudomonadati</taxon>
        <taxon>Pseudomonadota</taxon>
        <taxon>Alphaproteobacteria</taxon>
        <taxon>Rhodobacterales</taxon>
        <taxon>Paracoccaceae</taxon>
        <taxon>Albidovulum</taxon>
    </lineage>
</organism>
<feature type="transmembrane region" description="Helical" evidence="1">
    <location>
        <begin position="70"/>
        <end position="90"/>
    </location>
</feature>
<sequence length="188" mass="19679">MTTTTHDTQEREIGRGWFIALGVVLILTGVGALTFPLVATLSMEILVGSAMLAGGIVTLVHAFRTKEWSGFFWELILAAIYLVGGVVFLANPFGGVVALTLMLGVFFTAEGVARMILAFRVRPERAWGWVFASGAMSLLLGILVIAGMANGSSLVFIGLLVGINMIFAGASFIAFGNASGPLAAPNNA</sequence>
<keyword evidence="1" id="KW-1133">Transmembrane helix</keyword>
<feature type="transmembrane region" description="Helical" evidence="1">
    <location>
        <begin position="17"/>
        <end position="39"/>
    </location>
</feature>
<dbReference type="EMBL" id="OMOQ01000001">
    <property type="protein sequence ID" value="SPH18267.1"/>
    <property type="molecule type" value="Genomic_DNA"/>
</dbReference>
<feature type="transmembrane region" description="Helical" evidence="1">
    <location>
        <begin position="96"/>
        <end position="117"/>
    </location>
</feature>
<dbReference type="PANTHER" id="PTHR34989:SF1">
    <property type="entry name" value="PROTEIN HDED"/>
    <property type="match status" value="1"/>
</dbReference>
<dbReference type="AlphaFoldDB" id="A0A2R8B6N3"/>
<evidence type="ECO:0000313" key="2">
    <source>
        <dbReference type="EMBL" id="SPH18267.1"/>
    </source>
</evidence>